<sequence length="183" mass="19951">MGSLPDGMAVQLLHISESLPLGLLLPSMRRVQSTVAGVSSDDEKEVMESLLAHSDLAMEVHLLLASPEQVIQAALPAPYPPVKDGPGKDEMLPAAILLCEDIVGGSGGLRSEAFEDLALLWKNCAGKLNGRELRIVPEAIEIRFALMESPELERTAEDKSGRAPVWSRRVRRERFECARISQS</sequence>
<organism evidence="1">
    <name type="scientific">Cladocopium goreaui</name>
    <dbReference type="NCBI Taxonomy" id="2562237"/>
    <lineage>
        <taxon>Eukaryota</taxon>
        <taxon>Sar</taxon>
        <taxon>Alveolata</taxon>
        <taxon>Dinophyceae</taxon>
        <taxon>Suessiales</taxon>
        <taxon>Symbiodiniaceae</taxon>
        <taxon>Cladocopium</taxon>
    </lineage>
</organism>
<dbReference type="AlphaFoldDB" id="A0A9P1CBU1"/>
<proteinExistence type="predicted"/>
<dbReference type="Proteomes" id="UP001152797">
    <property type="component" value="Unassembled WGS sequence"/>
</dbReference>
<evidence type="ECO:0000313" key="4">
    <source>
        <dbReference type="Proteomes" id="UP001152797"/>
    </source>
</evidence>
<dbReference type="EMBL" id="CAMXCT030001162">
    <property type="protein sequence ID" value="CAL4774713.1"/>
    <property type="molecule type" value="Genomic_DNA"/>
</dbReference>
<keyword evidence="3" id="KW-0670">Pyruvate</keyword>
<reference evidence="1" key="1">
    <citation type="submission" date="2022-10" db="EMBL/GenBank/DDBJ databases">
        <authorList>
            <person name="Chen Y."/>
            <person name="Dougan E. K."/>
            <person name="Chan C."/>
            <person name="Rhodes N."/>
            <person name="Thang M."/>
        </authorList>
    </citation>
    <scope>NUCLEOTIDE SEQUENCE</scope>
</reference>
<accession>A0A9P1CBU1</accession>
<dbReference type="EMBL" id="CAMXCT010001162">
    <property type="protein sequence ID" value="CAI3987401.1"/>
    <property type="molecule type" value="Genomic_DNA"/>
</dbReference>
<comment type="caution">
    <text evidence="1">The sequence shown here is derived from an EMBL/GenBank/DDBJ whole genome shotgun (WGS) entry which is preliminary data.</text>
</comment>
<name>A0A9P1CBU1_9DINO</name>
<evidence type="ECO:0000313" key="3">
    <source>
        <dbReference type="EMBL" id="CAL4774713.1"/>
    </source>
</evidence>
<reference evidence="2" key="2">
    <citation type="submission" date="2024-04" db="EMBL/GenBank/DDBJ databases">
        <authorList>
            <person name="Chen Y."/>
            <person name="Shah S."/>
            <person name="Dougan E. K."/>
            <person name="Thang M."/>
            <person name="Chan C."/>
        </authorList>
    </citation>
    <scope>NUCLEOTIDE SEQUENCE [LARGE SCALE GENOMIC DNA]</scope>
</reference>
<keyword evidence="4" id="KW-1185">Reference proteome</keyword>
<dbReference type="EMBL" id="CAMXCT020001162">
    <property type="protein sequence ID" value="CAL1140776.1"/>
    <property type="molecule type" value="Genomic_DNA"/>
</dbReference>
<evidence type="ECO:0000313" key="2">
    <source>
        <dbReference type="EMBL" id="CAL1140776.1"/>
    </source>
</evidence>
<gene>
    <name evidence="1" type="ORF">C1SCF055_LOCUS14675</name>
</gene>
<protein>
    <submittedName>
        <fullName evidence="3">Pyruvate dehydrogenase [NADP(+)], mitochondrial</fullName>
    </submittedName>
</protein>
<evidence type="ECO:0000313" key="1">
    <source>
        <dbReference type="EMBL" id="CAI3987401.1"/>
    </source>
</evidence>